<reference evidence="2" key="1">
    <citation type="submission" date="2025-08" db="UniProtKB">
        <authorList>
            <consortium name="Ensembl"/>
        </authorList>
    </citation>
    <scope>IDENTIFICATION</scope>
</reference>
<dbReference type="Proteomes" id="UP000694393">
    <property type="component" value="Unplaced"/>
</dbReference>
<reference evidence="2" key="2">
    <citation type="submission" date="2025-09" db="UniProtKB">
        <authorList>
            <consortium name="Ensembl"/>
        </authorList>
    </citation>
    <scope>IDENTIFICATION</scope>
</reference>
<proteinExistence type="predicted"/>
<keyword evidence="1" id="KW-1133">Transmembrane helix</keyword>
<feature type="transmembrane region" description="Helical" evidence="1">
    <location>
        <begin position="46"/>
        <end position="79"/>
    </location>
</feature>
<accession>A0A8C8SNV9</accession>
<keyword evidence="1" id="KW-0472">Membrane</keyword>
<name>A0A8C8SNV9_9SAUR</name>
<evidence type="ECO:0000256" key="1">
    <source>
        <dbReference type="SAM" id="Phobius"/>
    </source>
</evidence>
<evidence type="ECO:0000313" key="2">
    <source>
        <dbReference type="Ensembl" id="ENSPCEP00000021564.1"/>
    </source>
</evidence>
<evidence type="ECO:0000313" key="3">
    <source>
        <dbReference type="Proteomes" id="UP000694393"/>
    </source>
</evidence>
<keyword evidence="1" id="KW-0812">Transmembrane</keyword>
<keyword evidence="3" id="KW-1185">Reference proteome</keyword>
<protein>
    <submittedName>
        <fullName evidence="2">Uncharacterized protein</fullName>
    </submittedName>
</protein>
<organism evidence="2 3">
    <name type="scientific">Pelusios castaneus</name>
    <name type="common">West African mud turtle</name>
    <dbReference type="NCBI Taxonomy" id="367368"/>
    <lineage>
        <taxon>Eukaryota</taxon>
        <taxon>Metazoa</taxon>
        <taxon>Chordata</taxon>
        <taxon>Craniata</taxon>
        <taxon>Vertebrata</taxon>
        <taxon>Euteleostomi</taxon>
        <taxon>Archelosauria</taxon>
        <taxon>Testudinata</taxon>
        <taxon>Testudines</taxon>
        <taxon>Pleurodira</taxon>
        <taxon>Pelomedusidae</taxon>
        <taxon>Pelusios</taxon>
    </lineage>
</organism>
<dbReference type="Ensembl" id="ENSPCET00000022302.1">
    <property type="protein sequence ID" value="ENSPCEP00000021564.1"/>
    <property type="gene ID" value="ENSPCEG00000016571.1"/>
</dbReference>
<sequence>LSGNLFPVKCNFRRGRGGDYPALIRWSWCPPQSTSPVAAQLPSKAVFPLAVILALCSFEGYFCAVCLLLVKLFSVWALAPRERESSSSQLYYPKNMSWFDIVFP</sequence>
<dbReference type="AlphaFoldDB" id="A0A8C8SNV9"/>